<dbReference type="Pfam" id="PF00702">
    <property type="entry name" value="Hydrolase"/>
    <property type="match status" value="1"/>
</dbReference>
<dbReference type="OrthoDB" id="9782449at2"/>
<dbReference type="SFLD" id="SFLDS00003">
    <property type="entry name" value="Haloacid_Dehalogenase"/>
    <property type="match status" value="1"/>
</dbReference>
<keyword evidence="8" id="KW-1185">Reference proteome</keyword>
<dbReference type="Proteomes" id="UP000016540">
    <property type="component" value="Unassembled WGS sequence"/>
</dbReference>
<protein>
    <recommendedName>
        <fullName evidence="4">phosphoglycolate phosphatase</fullName>
        <ecNumber evidence="4">3.1.3.18</ecNumber>
    </recommendedName>
</protein>
<dbReference type="GO" id="GO:0006281">
    <property type="term" value="P:DNA repair"/>
    <property type="evidence" value="ECO:0007669"/>
    <property type="project" value="TreeGrafter"/>
</dbReference>
<dbReference type="PATRIC" id="fig|1318628.3.peg.3574"/>
<dbReference type="EMBL" id="ASAD01000026">
    <property type="protein sequence ID" value="EON90644.1"/>
    <property type="molecule type" value="Genomic_DNA"/>
</dbReference>
<evidence type="ECO:0000256" key="4">
    <source>
        <dbReference type="ARBA" id="ARBA00013078"/>
    </source>
</evidence>
<dbReference type="SUPFAM" id="SSF56784">
    <property type="entry name" value="HAD-like"/>
    <property type="match status" value="1"/>
</dbReference>
<accession>R8AWD1</accession>
<dbReference type="Gene3D" id="1.10.150.240">
    <property type="entry name" value="Putative phosphatase, domain 2"/>
    <property type="match status" value="1"/>
</dbReference>
<dbReference type="InterPro" id="IPR050155">
    <property type="entry name" value="HAD-like_hydrolase_sf"/>
</dbReference>
<sequence length="217" mass="24233">MSALNHYKTWVFDCDGVLLNSNRVKTEAFFEAAKPYGVDKAQALVNYHVQNGGISRYVKFENFLTEIVGRETIDTDELDDLLSRYARSVKQGLRDCEAASGLEQLRQLTRGARWLVVSGGDQAELREVFRDRGLAAYFDGGIFGSPDNKDEILNRELVSGTIGLPAVFVGDSRYDIEAASRAGLDFVFLSQWSESDYDFANASLRLESIKSIVEHLS</sequence>
<dbReference type="RefSeq" id="WP_012139821.1">
    <property type="nucleotide sequence ID" value="NZ_KE007331.1"/>
</dbReference>
<dbReference type="Gene3D" id="3.40.50.1000">
    <property type="entry name" value="HAD superfamily/HAD-like"/>
    <property type="match status" value="1"/>
</dbReference>
<keyword evidence="7" id="KW-0378">Hydrolase</keyword>
<evidence type="ECO:0000256" key="3">
    <source>
        <dbReference type="ARBA" id="ARBA00006171"/>
    </source>
</evidence>
<dbReference type="STRING" id="1318628.MARLIPOL_17893"/>
<keyword evidence="6" id="KW-0119">Carbohydrate metabolism</keyword>
<comment type="pathway">
    <text evidence="2">Organic acid metabolism; glycolate biosynthesis; glycolate from 2-phosphoglycolate: step 1/1.</text>
</comment>
<evidence type="ECO:0000313" key="7">
    <source>
        <dbReference type="EMBL" id="EON90644.1"/>
    </source>
</evidence>
<dbReference type="InterPro" id="IPR023214">
    <property type="entry name" value="HAD_sf"/>
</dbReference>
<evidence type="ECO:0000256" key="5">
    <source>
        <dbReference type="ARBA" id="ARBA00022723"/>
    </source>
</evidence>
<dbReference type="InterPro" id="IPR036412">
    <property type="entry name" value="HAD-like_sf"/>
</dbReference>
<dbReference type="CDD" id="cd01427">
    <property type="entry name" value="HAD_like"/>
    <property type="match status" value="1"/>
</dbReference>
<keyword evidence="5" id="KW-0479">Metal-binding</keyword>
<evidence type="ECO:0000256" key="6">
    <source>
        <dbReference type="ARBA" id="ARBA00023277"/>
    </source>
</evidence>
<dbReference type="PANTHER" id="PTHR43434">
    <property type="entry name" value="PHOSPHOGLYCOLATE PHOSPHATASE"/>
    <property type="match status" value="1"/>
</dbReference>
<reference evidence="7 8" key="1">
    <citation type="journal article" date="2013" name="Genome Announc.">
        <title>Draft Genome Sequence of the Moderately Halophilic Bacterium Marinobacter lipolyticus Strain SM19.</title>
        <authorList>
            <person name="Papke R.T."/>
            <person name="de la Haba R.R."/>
            <person name="Infante-Dominguez C."/>
            <person name="Perez D."/>
            <person name="Sanchez-Porro C."/>
            <person name="Lapierre P."/>
            <person name="Ventosa A."/>
        </authorList>
    </citation>
    <scope>NUCLEOTIDE SEQUENCE [LARGE SCALE GENOMIC DNA]</scope>
    <source>
        <strain evidence="7 8">SM19</strain>
    </source>
</reference>
<dbReference type="GO" id="GO:0046872">
    <property type="term" value="F:metal ion binding"/>
    <property type="evidence" value="ECO:0007669"/>
    <property type="project" value="UniProtKB-KW"/>
</dbReference>
<name>R8AWD1_9GAMM</name>
<dbReference type="PANTHER" id="PTHR43434:SF1">
    <property type="entry name" value="PHOSPHOGLYCOLATE PHOSPHATASE"/>
    <property type="match status" value="1"/>
</dbReference>
<proteinExistence type="inferred from homology"/>
<comment type="similarity">
    <text evidence="3">Belongs to the HAD-like hydrolase superfamily. CbbY/CbbZ/Gph/YieH family.</text>
</comment>
<dbReference type="eggNOG" id="COG0546">
    <property type="taxonomic scope" value="Bacteria"/>
</dbReference>
<dbReference type="AlphaFoldDB" id="R8AWD1"/>
<evidence type="ECO:0000256" key="2">
    <source>
        <dbReference type="ARBA" id="ARBA00004818"/>
    </source>
</evidence>
<organism evidence="7 8">
    <name type="scientific">Marinobacter lipolyticus SM19</name>
    <dbReference type="NCBI Taxonomy" id="1318628"/>
    <lineage>
        <taxon>Bacteria</taxon>
        <taxon>Pseudomonadati</taxon>
        <taxon>Pseudomonadota</taxon>
        <taxon>Gammaproteobacteria</taxon>
        <taxon>Pseudomonadales</taxon>
        <taxon>Marinobacteraceae</taxon>
        <taxon>Marinobacter</taxon>
    </lineage>
</organism>
<evidence type="ECO:0000256" key="1">
    <source>
        <dbReference type="ARBA" id="ARBA00000830"/>
    </source>
</evidence>
<comment type="catalytic activity">
    <reaction evidence="1">
        <text>2-phosphoglycolate + H2O = glycolate + phosphate</text>
        <dbReference type="Rhea" id="RHEA:14369"/>
        <dbReference type="ChEBI" id="CHEBI:15377"/>
        <dbReference type="ChEBI" id="CHEBI:29805"/>
        <dbReference type="ChEBI" id="CHEBI:43474"/>
        <dbReference type="ChEBI" id="CHEBI:58033"/>
        <dbReference type="EC" id="3.1.3.18"/>
    </reaction>
</comment>
<dbReference type="EC" id="3.1.3.18" evidence="4"/>
<comment type="caution">
    <text evidence="7">The sequence shown here is derived from an EMBL/GenBank/DDBJ whole genome shotgun (WGS) entry which is preliminary data.</text>
</comment>
<evidence type="ECO:0000313" key="8">
    <source>
        <dbReference type="Proteomes" id="UP000016540"/>
    </source>
</evidence>
<dbReference type="HOGENOM" id="CLU_100976_0_0_6"/>
<dbReference type="GO" id="GO:0008967">
    <property type="term" value="F:phosphoglycolate phosphatase activity"/>
    <property type="evidence" value="ECO:0007669"/>
    <property type="project" value="UniProtKB-EC"/>
</dbReference>
<dbReference type="SFLD" id="SFLDG01129">
    <property type="entry name" value="C1.5:_HAD__Beta-PGM__Phosphata"/>
    <property type="match status" value="1"/>
</dbReference>
<gene>
    <name evidence="7" type="ORF">MARLIPOL_17893</name>
</gene>
<dbReference type="InterPro" id="IPR023198">
    <property type="entry name" value="PGP-like_dom2"/>
</dbReference>